<dbReference type="GO" id="GO:0009254">
    <property type="term" value="P:peptidoglycan turnover"/>
    <property type="evidence" value="ECO:0007669"/>
    <property type="project" value="TreeGrafter"/>
</dbReference>
<dbReference type="SUPFAM" id="SSF51445">
    <property type="entry name" value="(Trans)glycosidases"/>
    <property type="match status" value="1"/>
</dbReference>
<dbReference type="GO" id="GO:0005975">
    <property type="term" value="P:carbohydrate metabolic process"/>
    <property type="evidence" value="ECO:0007669"/>
    <property type="project" value="InterPro"/>
</dbReference>
<dbReference type="InterPro" id="IPR050226">
    <property type="entry name" value="NagZ_Beta-hexosaminidase"/>
</dbReference>
<organism evidence="6 7">
    <name type="scientific">Phytophthora kernoviae 00238/432</name>
    <dbReference type="NCBI Taxonomy" id="1284355"/>
    <lineage>
        <taxon>Eukaryota</taxon>
        <taxon>Sar</taxon>
        <taxon>Stramenopiles</taxon>
        <taxon>Oomycota</taxon>
        <taxon>Peronosporomycetes</taxon>
        <taxon>Peronosporales</taxon>
        <taxon>Peronosporaceae</taxon>
        <taxon>Phytophthora</taxon>
    </lineage>
</organism>
<evidence type="ECO:0000256" key="3">
    <source>
        <dbReference type="ARBA" id="ARBA00023295"/>
    </source>
</evidence>
<reference evidence="6" key="1">
    <citation type="journal article" date="2015" name="Genom Data">
        <title>Draft genome sequences of Phytophthora kernoviae and Phytophthora ramorum lineage EU2 from Scotland.</title>
        <authorList>
            <person name="Sambles C."/>
            <person name="Schlenzig A."/>
            <person name="O'Neill P."/>
            <person name="Grant M."/>
            <person name="Studholme D.J."/>
        </authorList>
    </citation>
    <scope>NUCLEOTIDE SEQUENCE</scope>
    <source>
        <strain evidence="6">00238/432</strain>
    </source>
</reference>
<feature type="domain" description="Glycoside hydrolase family 3 N-terminal" evidence="5">
    <location>
        <begin position="1"/>
        <end position="56"/>
    </location>
</feature>
<gene>
    <name evidence="6" type="ORF">G195_000090</name>
</gene>
<dbReference type="PANTHER" id="PTHR30480:SF16">
    <property type="entry name" value="GLYCOSIDE HYDROLASE FAMILY 3 DOMAIN PROTEIN"/>
    <property type="match status" value="1"/>
</dbReference>
<dbReference type="InterPro" id="IPR017853">
    <property type="entry name" value="GH"/>
</dbReference>
<keyword evidence="3" id="KW-0326">Glycosidase</keyword>
<evidence type="ECO:0000256" key="4">
    <source>
        <dbReference type="SAM" id="Coils"/>
    </source>
</evidence>
<dbReference type="GO" id="GO:0004553">
    <property type="term" value="F:hydrolase activity, hydrolyzing O-glycosyl compounds"/>
    <property type="evidence" value="ECO:0007669"/>
    <property type="project" value="InterPro"/>
</dbReference>
<evidence type="ECO:0000256" key="2">
    <source>
        <dbReference type="ARBA" id="ARBA00022801"/>
    </source>
</evidence>
<comment type="caution">
    <text evidence="6">The sequence shown here is derived from an EMBL/GenBank/DDBJ whole genome shotgun (WGS) entry which is preliminary data.</text>
</comment>
<keyword evidence="4" id="KW-0175">Coiled coil</keyword>
<protein>
    <recommendedName>
        <fullName evidence="5">Glycoside hydrolase family 3 N-terminal domain-containing protein</fullName>
    </recommendedName>
</protein>
<dbReference type="AlphaFoldDB" id="A0A8J4SY84"/>
<name>A0A8J4SY84_9STRA</name>
<reference evidence="6" key="2">
    <citation type="submission" date="2020-02" db="EMBL/GenBank/DDBJ databases">
        <authorList>
            <person name="Studholme D.J."/>
        </authorList>
    </citation>
    <scope>NUCLEOTIDE SEQUENCE</scope>
    <source>
        <strain evidence="6">00238/432</strain>
    </source>
</reference>
<dbReference type="InterPro" id="IPR001764">
    <property type="entry name" value="Glyco_hydro_3_N"/>
</dbReference>
<evidence type="ECO:0000313" key="7">
    <source>
        <dbReference type="Proteomes" id="UP000702964"/>
    </source>
</evidence>
<dbReference type="InterPro" id="IPR036962">
    <property type="entry name" value="Glyco_hydro_3_N_sf"/>
</dbReference>
<evidence type="ECO:0000313" key="6">
    <source>
        <dbReference type="EMBL" id="KAF4326218.1"/>
    </source>
</evidence>
<dbReference type="Proteomes" id="UP000702964">
    <property type="component" value="Unassembled WGS sequence"/>
</dbReference>
<sequence length="190" mass="20567">MALGATGDTTLAEAAGKLTGEELKALGLNINFAPVLDINSNPDNPIIDQLHQGDWVVIVAAEEEQAKQLEKQLKQASNSLSLKTEISVIGQGKTNEAVAKADYVILASYQFRNVASQFGWNAYQTLIDAMNSRNQRYTLISLGNPYEMIYLQNVRSALAVYGKQEPNTTAGINVLVGKKEAGGILPVKME</sequence>
<evidence type="ECO:0000259" key="5">
    <source>
        <dbReference type="Pfam" id="PF00933"/>
    </source>
</evidence>
<feature type="coiled-coil region" evidence="4">
    <location>
        <begin position="59"/>
        <end position="86"/>
    </location>
</feature>
<evidence type="ECO:0000256" key="1">
    <source>
        <dbReference type="ARBA" id="ARBA00005336"/>
    </source>
</evidence>
<proteinExistence type="inferred from homology"/>
<dbReference type="Gene3D" id="3.20.20.300">
    <property type="entry name" value="Glycoside hydrolase, family 3, N-terminal domain"/>
    <property type="match status" value="1"/>
</dbReference>
<accession>A0A8J4SY84</accession>
<keyword evidence="2" id="KW-0378">Hydrolase</keyword>
<dbReference type="Pfam" id="PF00933">
    <property type="entry name" value="Glyco_hydro_3"/>
    <property type="match status" value="1"/>
</dbReference>
<dbReference type="PANTHER" id="PTHR30480">
    <property type="entry name" value="BETA-HEXOSAMINIDASE-RELATED"/>
    <property type="match status" value="1"/>
</dbReference>
<dbReference type="EMBL" id="AOFI03000001">
    <property type="protein sequence ID" value="KAF4326218.1"/>
    <property type="molecule type" value="Genomic_DNA"/>
</dbReference>
<comment type="similarity">
    <text evidence="1">Belongs to the glycosyl hydrolase 3 family.</text>
</comment>